<feature type="transmembrane region" description="Helical" evidence="1">
    <location>
        <begin position="245"/>
        <end position="263"/>
    </location>
</feature>
<organism evidence="2 3">
    <name type="scientific">Mesobacillus stamsii</name>
    <dbReference type="NCBI Taxonomy" id="225347"/>
    <lineage>
        <taxon>Bacteria</taxon>
        <taxon>Bacillati</taxon>
        <taxon>Bacillota</taxon>
        <taxon>Bacilli</taxon>
        <taxon>Bacillales</taxon>
        <taxon>Bacillaceae</taxon>
        <taxon>Mesobacillus</taxon>
    </lineage>
</organism>
<evidence type="ECO:0000313" key="2">
    <source>
        <dbReference type="EMBL" id="MDQ0414612.1"/>
    </source>
</evidence>
<accession>A0ABU0FZ68</accession>
<protein>
    <recommendedName>
        <fullName evidence="4">Peptidase</fullName>
    </recommendedName>
</protein>
<evidence type="ECO:0008006" key="4">
    <source>
        <dbReference type="Google" id="ProtNLM"/>
    </source>
</evidence>
<dbReference type="Proteomes" id="UP001242313">
    <property type="component" value="Unassembled WGS sequence"/>
</dbReference>
<feature type="transmembrane region" description="Helical" evidence="1">
    <location>
        <begin position="322"/>
        <end position="339"/>
    </location>
</feature>
<feature type="transmembrane region" description="Helical" evidence="1">
    <location>
        <begin position="363"/>
        <end position="384"/>
    </location>
</feature>
<keyword evidence="1" id="KW-0472">Membrane</keyword>
<reference evidence="2 3" key="1">
    <citation type="submission" date="2023-07" db="EMBL/GenBank/DDBJ databases">
        <title>Genomic Encyclopedia of Type Strains, Phase IV (KMG-IV): sequencing the most valuable type-strain genomes for metagenomic binning, comparative biology and taxonomic classification.</title>
        <authorList>
            <person name="Goeker M."/>
        </authorList>
    </citation>
    <scope>NUCLEOTIDE SEQUENCE [LARGE SCALE GENOMIC DNA]</scope>
    <source>
        <strain evidence="2 3">DSM 19598</strain>
    </source>
</reference>
<evidence type="ECO:0000256" key="1">
    <source>
        <dbReference type="SAM" id="Phobius"/>
    </source>
</evidence>
<feature type="transmembrane region" description="Helical" evidence="1">
    <location>
        <begin position="149"/>
        <end position="171"/>
    </location>
</feature>
<proteinExistence type="predicted"/>
<keyword evidence="3" id="KW-1185">Reference proteome</keyword>
<sequence length="406" mass="46887">MEITYRTVVSLKQLAIRKDQKHYIVEDVINGEFYEMPEVCIVAIELLNQSKPLNDVEKELLHRYPEEDIDLSDFISQLLELNLVSKINGEEVLKSIVQKEQSGYSWIPKNLGSFFFPSFSSYLYLALLFASIGLLLYNPALFPRYSDLFVFDLMLQNIVVVLIITFVLVLLHEFGHVLAVRSEGLPAKIEVGHRLFLVVLETDMSHVWKLPAEKRNKLYLAGMYFDSVVLFIGLLGQMFTSENALLVGLLKLVVLDTFIRLVYQAAVFMKTDLYYVIENRTGCYNLMENGRNFLARWLPFLRVPQTETFAGEERFVRAYSSFYLVGVVLTIAITGYYYVPQMVFAVNHIMIPGFLEPVTSLRFWDSVVFLLQILFVSGLLIYSWSKKYRFSRKKSTSDSKAYESVQ</sequence>
<keyword evidence="1" id="KW-0812">Transmembrane</keyword>
<dbReference type="RefSeq" id="WP_307192162.1">
    <property type="nucleotide sequence ID" value="NZ_JAUSUN010000018.1"/>
</dbReference>
<dbReference type="EMBL" id="JAUSUN010000018">
    <property type="protein sequence ID" value="MDQ0414612.1"/>
    <property type="molecule type" value="Genomic_DNA"/>
</dbReference>
<gene>
    <name evidence="2" type="ORF">J2S25_002822</name>
</gene>
<comment type="caution">
    <text evidence="2">The sequence shown here is derived from an EMBL/GenBank/DDBJ whole genome shotgun (WGS) entry which is preliminary data.</text>
</comment>
<keyword evidence="1" id="KW-1133">Transmembrane helix</keyword>
<feature type="transmembrane region" description="Helical" evidence="1">
    <location>
        <begin position="114"/>
        <end position="137"/>
    </location>
</feature>
<feature type="transmembrane region" description="Helical" evidence="1">
    <location>
        <begin position="218"/>
        <end position="239"/>
    </location>
</feature>
<evidence type="ECO:0000313" key="3">
    <source>
        <dbReference type="Proteomes" id="UP001242313"/>
    </source>
</evidence>
<name>A0ABU0FZ68_9BACI</name>